<dbReference type="CDD" id="cd02981">
    <property type="entry name" value="PDI_b_family"/>
    <property type="match status" value="1"/>
</dbReference>
<gene>
    <name evidence="18" type="ORF">R9X50_00356700</name>
</gene>
<dbReference type="Gene3D" id="3.40.30.10">
    <property type="entry name" value="Glutaredoxin"/>
    <property type="match status" value="4"/>
</dbReference>
<dbReference type="PROSITE" id="PS51352">
    <property type="entry name" value="THIOREDOXIN_2"/>
    <property type="match status" value="2"/>
</dbReference>
<sequence length="483" mass="53954">MKYSFGLLGLAAVACADNVVQLTSDSFATEINKHELSMVEFVTPWCQYCKELAPVFEEAAGELEPKGIPFFKIDCDDEKELCDNQKIGIFPTIKSFRGTQVREVYNGRRTVDEIVTYMTRSNRQNVTSLYTMEEFNEFKSADKISLVGFFEAEDAMSRSHFEAVAEELRSTYSFGSAADVALAKTEGVEQPSIILYKNFDSGKEIYTGDIKEDEVKAFIKSGVRPILGELGPGAEFTWEGLPLGFIFAETKAEREKLTKIFYSFAKSVKDKIGLLTVDPAVYENLAATLDLKADSFPAFAIRGADTTSRYPFELQGKISELTEKAVGAFINKFLDGEAKRVPRAPTAVTVVTNDNFKEEVIDNKKDVLVEFYAPWCGYCKKLEPAYETLAMMFRDESDKVSIVKVDATENDSPEQVKSYPTIMLYPADGKSKPVVYAGDRSIVDLASFIRDNGTHGVKNEKVEDAIEQNKKEAAEKSNKHEEL</sequence>
<evidence type="ECO:0000256" key="9">
    <source>
        <dbReference type="ARBA" id="ARBA00023157"/>
    </source>
</evidence>
<comment type="function">
    <text evidence="2">Participates in the folding of proteins containing disulfide bonds, may be involved in glycosylation, prolyl hydroxylation and triglyceride transfer.</text>
</comment>
<feature type="chain" id="PRO_5042661830" description="Protein disulfide-isomerase" evidence="15">
    <location>
        <begin position="17"/>
        <end position="483"/>
    </location>
</feature>
<dbReference type="Pfam" id="PF00085">
    <property type="entry name" value="Thioredoxin"/>
    <property type="match status" value="2"/>
</dbReference>
<dbReference type="PANTHER" id="PTHR18929:SF132">
    <property type="entry name" value="PROTEIN DISULFIDE-ISOMERASE A3"/>
    <property type="match status" value="1"/>
</dbReference>
<feature type="region of interest" description="Disordered" evidence="16">
    <location>
        <begin position="458"/>
        <end position="483"/>
    </location>
</feature>
<dbReference type="InterPro" id="IPR017937">
    <property type="entry name" value="Thioredoxin_CS"/>
</dbReference>
<dbReference type="AlphaFoldDB" id="A0AAQ3M9B6"/>
<comment type="subcellular location">
    <subcellularLocation>
        <location evidence="3">Endoplasmic reticulum lumen</location>
    </subcellularLocation>
</comment>
<evidence type="ECO:0000256" key="2">
    <source>
        <dbReference type="ARBA" id="ARBA00002692"/>
    </source>
</evidence>
<keyword evidence="8" id="KW-0256">Endoplasmic reticulum</keyword>
<feature type="domain" description="Thioredoxin" evidence="17">
    <location>
        <begin position="1"/>
        <end position="123"/>
    </location>
</feature>
<feature type="disulfide bond" description="Redox-active" evidence="13">
    <location>
        <begin position="46"/>
        <end position="49"/>
    </location>
</feature>
<name>A0AAQ3M9B6_9PEZI</name>
<evidence type="ECO:0000256" key="5">
    <source>
        <dbReference type="ARBA" id="ARBA00012723"/>
    </source>
</evidence>
<dbReference type="GO" id="GO:0006457">
    <property type="term" value="P:protein folding"/>
    <property type="evidence" value="ECO:0007669"/>
    <property type="project" value="TreeGrafter"/>
</dbReference>
<evidence type="ECO:0000259" key="17">
    <source>
        <dbReference type="PROSITE" id="PS51352"/>
    </source>
</evidence>
<dbReference type="CDD" id="cd02995">
    <property type="entry name" value="PDI_a_PDI_a'_C"/>
    <property type="match status" value="1"/>
</dbReference>
<dbReference type="EC" id="5.3.4.1" evidence="5 15"/>
<dbReference type="SUPFAM" id="SSF52833">
    <property type="entry name" value="Thioredoxin-like"/>
    <property type="match status" value="4"/>
</dbReference>
<comment type="similarity">
    <text evidence="4 14">Belongs to the protein disulfide isomerase family.</text>
</comment>
<evidence type="ECO:0000256" key="6">
    <source>
        <dbReference type="ARBA" id="ARBA00022729"/>
    </source>
</evidence>
<dbReference type="Proteomes" id="UP001303373">
    <property type="component" value="Chromosome 5"/>
</dbReference>
<dbReference type="PROSITE" id="PS00194">
    <property type="entry name" value="THIOREDOXIN_1"/>
    <property type="match status" value="1"/>
</dbReference>
<evidence type="ECO:0000256" key="8">
    <source>
        <dbReference type="ARBA" id="ARBA00022824"/>
    </source>
</evidence>
<evidence type="ECO:0000256" key="3">
    <source>
        <dbReference type="ARBA" id="ARBA00004319"/>
    </source>
</evidence>
<dbReference type="InterPro" id="IPR013766">
    <property type="entry name" value="Thioredoxin_domain"/>
</dbReference>
<evidence type="ECO:0000256" key="1">
    <source>
        <dbReference type="ARBA" id="ARBA00001182"/>
    </source>
</evidence>
<dbReference type="PROSITE" id="PS51257">
    <property type="entry name" value="PROKAR_LIPOPROTEIN"/>
    <property type="match status" value="1"/>
</dbReference>
<evidence type="ECO:0000256" key="12">
    <source>
        <dbReference type="ARBA" id="ARBA00039846"/>
    </source>
</evidence>
<evidence type="ECO:0000256" key="10">
    <source>
        <dbReference type="ARBA" id="ARBA00023235"/>
    </source>
</evidence>
<evidence type="ECO:0000256" key="7">
    <source>
        <dbReference type="ARBA" id="ARBA00022737"/>
    </source>
</evidence>
<keyword evidence="10 15" id="KW-0413">Isomerase</keyword>
<evidence type="ECO:0000256" key="13">
    <source>
        <dbReference type="PIRSR" id="PIRSR605792-51"/>
    </source>
</evidence>
<organism evidence="18 19">
    <name type="scientific">Acrodontium crateriforme</name>
    <dbReference type="NCBI Taxonomy" id="150365"/>
    <lineage>
        <taxon>Eukaryota</taxon>
        <taxon>Fungi</taxon>
        <taxon>Dikarya</taxon>
        <taxon>Ascomycota</taxon>
        <taxon>Pezizomycotina</taxon>
        <taxon>Dothideomycetes</taxon>
        <taxon>Dothideomycetidae</taxon>
        <taxon>Mycosphaerellales</taxon>
        <taxon>Teratosphaeriaceae</taxon>
        <taxon>Acrodontium</taxon>
    </lineage>
</organism>
<evidence type="ECO:0000256" key="14">
    <source>
        <dbReference type="RuleBase" id="RU004208"/>
    </source>
</evidence>
<dbReference type="InterPro" id="IPR005792">
    <property type="entry name" value="Prot_disulphide_isomerase"/>
</dbReference>
<accession>A0AAQ3M9B6</accession>
<evidence type="ECO:0000313" key="19">
    <source>
        <dbReference type="Proteomes" id="UP001303373"/>
    </source>
</evidence>
<feature type="domain" description="Thioredoxin" evidence="17">
    <location>
        <begin position="320"/>
        <end position="454"/>
    </location>
</feature>
<evidence type="ECO:0000256" key="4">
    <source>
        <dbReference type="ARBA" id="ARBA00006347"/>
    </source>
</evidence>
<dbReference type="PANTHER" id="PTHR18929">
    <property type="entry name" value="PROTEIN DISULFIDE ISOMERASE"/>
    <property type="match status" value="1"/>
</dbReference>
<feature type="signal peptide" evidence="15">
    <location>
        <begin position="1"/>
        <end position="16"/>
    </location>
</feature>
<proteinExistence type="inferred from homology"/>
<protein>
    <recommendedName>
        <fullName evidence="12 15">Protein disulfide-isomerase</fullName>
        <ecNumber evidence="5 15">5.3.4.1</ecNumber>
    </recommendedName>
</protein>
<dbReference type="FunFam" id="3.40.30.10:FF:000185">
    <property type="entry name" value="Protein disulfide-isomerase"/>
    <property type="match status" value="1"/>
</dbReference>
<dbReference type="InterPro" id="IPR036249">
    <property type="entry name" value="Thioredoxin-like_sf"/>
</dbReference>
<dbReference type="InterPro" id="IPR005788">
    <property type="entry name" value="PDI_thioredoxin-like_dom"/>
</dbReference>
<keyword evidence="6 15" id="KW-0732">Signal</keyword>
<dbReference type="NCBIfam" id="TIGR01126">
    <property type="entry name" value="pdi_dom"/>
    <property type="match status" value="1"/>
</dbReference>
<keyword evidence="11 13" id="KW-0676">Redox-active center</keyword>
<keyword evidence="19" id="KW-1185">Reference proteome</keyword>
<dbReference type="Pfam" id="PF13848">
    <property type="entry name" value="Thioredoxin_6"/>
    <property type="match status" value="1"/>
</dbReference>
<dbReference type="NCBIfam" id="TIGR01130">
    <property type="entry name" value="ER_PDI_fam"/>
    <property type="match status" value="1"/>
</dbReference>
<evidence type="ECO:0000256" key="16">
    <source>
        <dbReference type="SAM" id="MobiDB-lite"/>
    </source>
</evidence>
<dbReference type="GO" id="GO:0003756">
    <property type="term" value="F:protein disulfide isomerase activity"/>
    <property type="evidence" value="ECO:0007669"/>
    <property type="project" value="UniProtKB-EC"/>
</dbReference>
<dbReference type="PRINTS" id="PR00421">
    <property type="entry name" value="THIOREDOXIN"/>
</dbReference>
<evidence type="ECO:0000256" key="15">
    <source>
        <dbReference type="RuleBase" id="RU361130"/>
    </source>
</evidence>
<keyword evidence="9 13" id="KW-1015">Disulfide bond</keyword>
<dbReference type="GO" id="GO:0005788">
    <property type="term" value="C:endoplasmic reticulum lumen"/>
    <property type="evidence" value="ECO:0007669"/>
    <property type="project" value="UniProtKB-SubCell"/>
</dbReference>
<reference evidence="18 19" key="1">
    <citation type="submission" date="2023-11" db="EMBL/GenBank/DDBJ databases">
        <title>An acidophilic fungus is an integral part of prey digestion in a carnivorous sundew plant.</title>
        <authorList>
            <person name="Tsai I.J."/>
        </authorList>
    </citation>
    <scope>NUCLEOTIDE SEQUENCE [LARGE SCALE GENOMIC DNA]</scope>
    <source>
        <strain evidence="18">169a</strain>
    </source>
</reference>
<keyword evidence="7" id="KW-0677">Repeat</keyword>
<dbReference type="EMBL" id="CP138584">
    <property type="protein sequence ID" value="WPH00737.1"/>
    <property type="molecule type" value="Genomic_DNA"/>
</dbReference>
<comment type="catalytic activity">
    <reaction evidence="1 15">
        <text>Catalyzes the rearrangement of -S-S- bonds in proteins.</text>
        <dbReference type="EC" id="5.3.4.1"/>
    </reaction>
</comment>
<dbReference type="CDD" id="cd02961">
    <property type="entry name" value="PDI_a_family"/>
    <property type="match status" value="1"/>
</dbReference>
<feature type="disulfide bond" description="Redox-active" evidence="13">
    <location>
        <begin position="376"/>
        <end position="379"/>
    </location>
</feature>
<dbReference type="GO" id="GO:0034976">
    <property type="term" value="P:response to endoplasmic reticulum stress"/>
    <property type="evidence" value="ECO:0007669"/>
    <property type="project" value="TreeGrafter"/>
</dbReference>
<evidence type="ECO:0000313" key="18">
    <source>
        <dbReference type="EMBL" id="WPH00737.1"/>
    </source>
</evidence>
<evidence type="ECO:0000256" key="11">
    <source>
        <dbReference type="ARBA" id="ARBA00023284"/>
    </source>
</evidence>